<sequence>MAEKLQQYKFDGQANANSQRVTRTTRQHTPRVPNQPLPTRPGYSTMDAEDIKKEVLSSLRGEISKIIRNKLKSALTDDFNALKLELQGMRSEVANNMKAMWAEVDHIKTDIQDMKGGLSTWSDEVTSLQTTVSSLKNQVATLKDRCEDMEGRMRRGNIRIAAWDGAPLSYNGHHIGIFPDYTASVAKARAAFTDVRKALRGRKEIRYGLFYPARLRITHQDEDKEFVDPQKAMDYVKKILPATEIEG</sequence>
<gene>
    <name evidence="3" type="ORF">JOB18_016446</name>
</gene>
<organism evidence="3 4">
    <name type="scientific">Solea senegalensis</name>
    <name type="common">Senegalese sole</name>
    <dbReference type="NCBI Taxonomy" id="28829"/>
    <lineage>
        <taxon>Eukaryota</taxon>
        <taxon>Metazoa</taxon>
        <taxon>Chordata</taxon>
        <taxon>Craniata</taxon>
        <taxon>Vertebrata</taxon>
        <taxon>Euteleostomi</taxon>
        <taxon>Actinopterygii</taxon>
        <taxon>Neopterygii</taxon>
        <taxon>Teleostei</taxon>
        <taxon>Neoteleostei</taxon>
        <taxon>Acanthomorphata</taxon>
        <taxon>Carangaria</taxon>
        <taxon>Pleuronectiformes</taxon>
        <taxon>Pleuronectoidei</taxon>
        <taxon>Soleidae</taxon>
        <taxon>Solea</taxon>
    </lineage>
</organism>
<accession>A0AAV6ST60</accession>
<dbReference type="AlphaFoldDB" id="A0AAV6ST60"/>
<name>A0AAV6ST60_SOLSE</name>
<dbReference type="Proteomes" id="UP000693946">
    <property type="component" value="Linkage Group LG11"/>
</dbReference>
<comment type="caution">
    <text evidence="3">The sequence shown here is derived from an EMBL/GenBank/DDBJ whole genome shotgun (WGS) entry which is preliminary data.</text>
</comment>
<evidence type="ECO:0000313" key="4">
    <source>
        <dbReference type="Proteomes" id="UP000693946"/>
    </source>
</evidence>
<dbReference type="InterPro" id="IPR004244">
    <property type="entry name" value="Transposase_22"/>
</dbReference>
<reference evidence="3 4" key="1">
    <citation type="journal article" date="2021" name="Sci. Rep.">
        <title>Chromosome anchoring in Senegalese sole (Solea senegalensis) reveals sex-associated markers and genome rearrangements in flatfish.</title>
        <authorList>
            <person name="Guerrero-Cozar I."/>
            <person name="Gomez-Garrido J."/>
            <person name="Berbel C."/>
            <person name="Martinez-Blanch J.F."/>
            <person name="Alioto T."/>
            <person name="Claros M.G."/>
            <person name="Gagnaire P.A."/>
            <person name="Manchado M."/>
        </authorList>
    </citation>
    <scope>NUCLEOTIDE SEQUENCE [LARGE SCALE GENOMIC DNA]</scope>
    <source>
        <strain evidence="3">Sse05_10M</strain>
    </source>
</reference>
<evidence type="ECO:0000256" key="2">
    <source>
        <dbReference type="SAM" id="MobiDB-lite"/>
    </source>
</evidence>
<dbReference type="EMBL" id="JAGKHQ010000003">
    <property type="protein sequence ID" value="KAG7519808.1"/>
    <property type="molecule type" value="Genomic_DNA"/>
</dbReference>
<dbReference type="PANTHER" id="PTHR11505">
    <property type="entry name" value="L1 TRANSPOSABLE ELEMENT-RELATED"/>
    <property type="match status" value="1"/>
</dbReference>
<feature type="coiled-coil region" evidence="1">
    <location>
        <begin position="125"/>
        <end position="152"/>
    </location>
</feature>
<keyword evidence="1" id="KW-0175">Coiled coil</keyword>
<evidence type="ECO:0000313" key="3">
    <source>
        <dbReference type="EMBL" id="KAG7519808.1"/>
    </source>
</evidence>
<proteinExistence type="predicted"/>
<evidence type="ECO:0000256" key="1">
    <source>
        <dbReference type="SAM" id="Coils"/>
    </source>
</evidence>
<protein>
    <submittedName>
        <fullName evidence="3">Uncharacterized protein</fullName>
    </submittedName>
</protein>
<keyword evidence="4" id="KW-1185">Reference proteome</keyword>
<feature type="region of interest" description="Disordered" evidence="2">
    <location>
        <begin position="1"/>
        <end position="45"/>
    </location>
</feature>